<gene>
    <name evidence="3" type="ORF">CURHAP_LOCUS2260</name>
</gene>
<feature type="region of interest" description="Disordered" evidence="1">
    <location>
        <begin position="36"/>
        <end position="65"/>
    </location>
</feature>
<evidence type="ECO:0000256" key="2">
    <source>
        <dbReference type="SAM" id="SignalP"/>
    </source>
</evidence>
<name>A0A6J5TGW4_PRUAR</name>
<evidence type="ECO:0000313" key="4">
    <source>
        <dbReference type="Proteomes" id="UP000507222"/>
    </source>
</evidence>
<dbReference type="EMBL" id="CAEKDK010000001">
    <property type="protein sequence ID" value="CAB4262839.1"/>
    <property type="molecule type" value="Genomic_DNA"/>
</dbReference>
<accession>A0A6J5TGW4</accession>
<protein>
    <submittedName>
        <fullName evidence="3">Uncharacterized protein</fullName>
    </submittedName>
</protein>
<evidence type="ECO:0000313" key="3">
    <source>
        <dbReference type="EMBL" id="CAB4262839.1"/>
    </source>
</evidence>
<feature type="signal peptide" evidence="2">
    <location>
        <begin position="1"/>
        <end position="18"/>
    </location>
</feature>
<organism evidence="3 4">
    <name type="scientific">Prunus armeniaca</name>
    <name type="common">Apricot</name>
    <name type="synonym">Armeniaca vulgaris</name>
    <dbReference type="NCBI Taxonomy" id="36596"/>
    <lineage>
        <taxon>Eukaryota</taxon>
        <taxon>Viridiplantae</taxon>
        <taxon>Streptophyta</taxon>
        <taxon>Embryophyta</taxon>
        <taxon>Tracheophyta</taxon>
        <taxon>Spermatophyta</taxon>
        <taxon>Magnoliopsida</taxon>
        <taxon>eudicotyledons</taxon>
        <taxon>Gunneridae</taxon>
        <taxon>Pentapetalae</taxon>
        <taxon>rosids</taxon>
        <taxon>fabids</taxon>
        <taxon>Rosales</taxon>
        <taxon>Rosaceae</taxon>
        <taxon>Amygdaloideae</taxon>
        <taxon>Amygdaleae</taxon>
        <taxon>Prunus</taxon>
    </lineage>
</organism>
<sequence length="88" mass="9749">MRTLFLFMISHLLRGGVSTTAQSVISPNNDLVVMPHDPSPPHHMPILPSTKQESMQHNDHAPDEPDISFKVVQCSHASYGDSFGVRNN</sequence>
<evidence type="ECO:0000256" key="1">
    <source>
        <dbReference type="SAM" id="MobiDB-lite"/>
    </source>
</evidence>
<keyword evidence="2" id="KW-0732">Signal</keyword>
<proteinExistence type="predicted"/>
<feature type="chain" id="PRO_5026685010" evidence="2">
    <location>
        <begin position="19"/>
        <end position="88"/>
    </location>
</feature>
<feature type="compositionally biased region" description="Basic and acidic residues" evidence="1">
    <location>
        <begin position="54"/>
        <end position="63"/>
    </location>
</feature>
<dbReference type="Proteomes" id="UP000507222">
    <property type="component" value="Unassembled WGS sequence"/>
</dbReference>
<reference evidence="3 4" key="1">
    <citation type="submission" date="2020-05" db="EMBL/GenBank/DDBJ databases">
        <authorList>
            <person name="Campoy J."/>
            <person name="Schneeberger K."/>
            <person name="Spophaly S."/>
        </authorList>
    </citation>
    <scope>NUCLEOTIDE SEQUENCE [LARGE SCALE GENOMIC DNA]</scope>
    <source>
        <strain evidence="3">PruArmRojPasFocal</strain>
    </source>
</reference>
<dbReference type="AlphaFoldDB" id="A0A6J5TGW4"/>